<evidence type="ECO:0000259" key="5">
    <source>
        <dbReference type="PROSITE" id="PS51464"/>
    </source>
</evidence>
<comment type="caution">
    <text evidence="6">The sequence shown here is derived from an EMBL/GenBank/DDBJ whole genome shotgun (WGS) entry which is preliminary data.</text>
</comment>
<evidence type="ECO:0000256" key="2">
    <source>
        <dbReference type="ARBA" id="ARBA00023125"/>
    </source>
</evidence>
<dbReference type="PANTHER" id="PTHR30514">
    <property type="entry name" value="GLUCOKINASE"/>
    <property type="match status" value="1"/>
</dbReference>
<sequence length="281" mass="32276">MRDPYLEIGSQMNSLSKSQKKVAQYILDNPNNILFQTVEKLAKEVGVSDATVVRFANALGYKGYPDLQNHIQRRLQRKLKTTERLKSDQTLGNTFEEQIKEYIMQDVHNVQSIIEDIDTDQFEKVIQAILKAKNIYIISSRSAGSPGMFLHYYLDMLLGNVTHVKVLETDGEKMFNIDKNDVAFAISYARYTRSTIELFRYAKERNACTIALTDHFSSPLVHHADFALYTKSDSSSFFDSFAASMSMINLILAFVGKYKEEGNNDRLEELEAVWEKLNIFY</sequence>
<dbReference type="PROSITE" id="PS51071">
    <property type="entry name" value="HTH_RPIR"/>
    <property type="match status" value="1"/>
</dbReference>
<name>A0ABV8X4I7_9LACT</name>
<evidence type="ECO:0000256" key="3">
    <source>
        <dbReference type="ARBA" id="ARBA00023163"/>
    </source>
</evidence>
<accession>A0ABV8X4I7</accession>
<dbReference type="InterPro" id="IPR047640">
    <property type="entry name" value="RpiR-like"/>
</dbReference>
<evidence type="ECO:0000256" key="1">
    <source>
        <dbReference type="ARBA" id="ARBA00023015"/>
    </source>
</evidence>
<dbReference type="CDD" id="cd05013">
    <property type="entry name" value="SIS_RpiR"/>
    <property type="match status" value="1"/>
</dbReference>
<dbReference type="Pfam" id="PF01380">
    <property type="entry name" value="SIS"/>
    <property type="match status" value="1"/>
</dbReference>
<dbReference type="Gene3D" id="3.40.50.10490">
    <property type="entry name" value="Glucose-6-phosphate isomerase like protein, domain 1"/>
    <property type="match status" value="1"/>
</dbReference>
<dbReference type="InterPro" id="IPR001347">
    <property type="entry name" value="SIS_dom"/>
</dbReference>
<dbReference type="InterPro" id="IPR000281">
    <property type="entry name" value="HTH_RpiR"/>
</dbReference>
<reference evidence="7" key="1">
    <citation type="journal article" date="2019" name="Int. J. Syst. Evol. Microbiol.">
        <title>The Global Catalogue of Microorganisms (GCM) 10K type strain sequencing project: providing services to taxonomists for standard genome sequencing and annotation.</title>
        <authorList>
            <consortium name="The Broad Institute Genomics Platform"/>
            <consortium name="The Broad Institute Genome Sequencing Center for Infectious Disease"/>
            <person name="Wu L."/>
            <person name="Ma J."/>
        </authorList>
    </citation>
    <scope>NUCLEOTIDE SEQUENCE [LARGE SCALE GENOMIC DNA]</scope>
    <source>
        <strain evidence="7">CCUG 59778</strain>
    </source>
</reference>
<dbReference type="InterPro" id="IPR035472">
    <property type="entry name" value="RpiR-like_SIS"/>
</dbReference>
<protein>
    <submittedName>
        <fullName evidence="6">MurR/RpiR family transcriptional regulator</fullName>
    </submittedName>
</protein>
<dbReference type="EMBL" id="JBHSEC010000001">
    <property type="protein sequence ID" value="MFC4408980.1"/>
    <property type="molecule type" value="Genomic_DNA"/>
</dbReference>
<feature type="domain" description="SIS" evidence="5">
    <location>
        <begin position="125"/>
        <end position="261"/>
    </location>
</feature>
<dbReference type="SUPFAM" id="SSF46689">
    <property type="entry name" value="Homeodomain-like"/>
    <property type="match status" value="1"/>
</dbReference>
<keyword evidence="7" id="KW-1185">Reference proteome</keyword>
<dbReference type="RefSeq" id="WP_378151251.1">
    <property type="nucleotide sequence ID" value="NZ_JBHSEC010000001.1"/>
</dbReference>
<dbReference type="PROSITE" id="PS51464">
    <property type="entry name" value="SIS"/>
    <property type="match status" value="1"/>
</dbReference>
<keyword evidence="1" id="KW-0805">Transcription regulation</keyword>
<gene>
    <name evidence="6" type="ORF">ACFOZY_00880</name>
</gene>
<keyword evidence="2" id="KW-0238">DNA-binding</keyword>
<evidence type="ECO:0000313" key="7">
    <source>
        <dbReference type="Proteomes" id="UP001595817"/>
    </source>
</evidence>
<dbReference type="Gene3D" id="1.10.10.10">
    <property type="entry name" value="Winged helix-like DNA-binding domain superfamily/Winged helix DNA-binding domain"/>
    <property type="match status" value="1"/>
</dbReference>
<dbReference type="SUPFAM" id="SSF53697">
    <property type="entry name" value="SIS domain"/>
    <property type="match status" value="1"/>
</dbReference>
<dbReference type="InterPro" id="IPR046348">
    <property type="entry name" value="SIS_dom_sf"/>
</dbReference>
<dbReference type="InterPro" id="IPR009057">
    <property type="entry name" value="Homeodomain-like_sf"/>
</dbReference>
<dbReference type="PANTHER" id="PTHR30514:SF18">
    <property type="entry name" value="RPIR-FAMILY TRANSCRIPTIONAL REGULATOR"/>
    <property type="match status" value="1"/>
</dbReference>
<proteinExistence type="predicted"/>
<evidence type="ECO:0000259" key="4">
    <source>
        <dbReference type="PROSITE" id="PS51071"/>
    </source>
</evidence>
<feature type="domain" description="HTH rpiR-type" evidence="4">
    <location>
        <begin position="2"/>
        <end position="78"/>
    </location>
</feature>
<evidence type="ECO:0000313" key="6">
    <source>
        <dbReference type="EMBL" id="MFC4408980.1"/>
    </source>
</evidence>
<dbReference type="Proteomes" id="UP001595817">
    <property type="component" value="Unassembled WGS sequence"/>
</dbReference>
<organism evidence="6 7">
    <name type="scientific">Chungangia koreensis</name>
    <dbReference type="NCBI Taxonomy" id="752657"/>
    <lineage>
        <taxon>Bacteria</taxon>
        <taxon>Bacillati</taxon>
        <taxon>Bacillota</taxon>
        <taxon>Bacilli</taxon>
        <taxon>Lactobacillales</taxon>
        <taxon>Chungangia</taxon>
    </lineage>
</organism>
<dbReference type="Pfam" id="PF01418">
    <property type="entry name" value="HTH_6"/>
    <property type="match status" value="1"/>
</dbReference>
<dbReference type="InterPro" id="IPR036388">
    <property type="entry name" value="WH-like_DNA-bd_sf"/>
</dbReference>
<keyword evidence="3" id="KW-0804">Transcription</keyword>